<sequence>MLQEVQALVSEFSSVQGTFFYREANGVADLLAKNAAVTQGVFALYRAAPDFLFSALCHDQRGTLLPRFVKTYHSCTPFNLI</sequence>
<dbReference type="Pfam" id="PF13456">
    <property type="entry name" value="RVT_3"/>
    <property type="match status" value="1"/>
</dbReference>
<evidence type="ECO:0000259" key="1">
    <source>
        <dbReference type="Pfam" id="PF13456"/>
    </source>
</evidence>
<feature type="domain" description="RNase H type-1" evidence="1">
    <location>
        <begin position="1"/>
        <end position="35"/>
    </location>
</feature>
<protein>
    <recommendedName>
        <fullName evidence="1">RNase H type-1 domain-containing protein</fullName>
    </recommendedName>
</protein>
<accession>A0AAV6KJD2</accession>
<dbReference type="EMBL" id="JACTNZ010000004">
    <property type="protein sequence ID" value="KAG5552425.1"/>
    <property type="molecule type" value="Genomic_DNA"/>
</dbReference>
<dbReference type="GO" id="GO:0003676">
    <property type="term" value="F:nucleic acid binding"/>
    <property type="evidence" value="ECO:0007669"/>
    <property type="project" value="InterPro"/>
</dbReference>
<reference evidence="2" key="1">
    <citation type="submission" date="2020-08" db="EMBL/GenBank/DDBJ databases">
        <title>Plant Genome Project.</title>
        <authorList>
            <person name="Zhang R.-G."/>
        </authorList>
    </citation>
    <scope>NUCLEOTIDE SEQUENCE</scope>
    <source>
        <strain evidence="2">WSP0</strain>
        <tissue evidence="2">Leaf</tissue>
    </source>
</reference>
<dbReference type="GO" id="GO:0004523">
    <property type="term" value="F:RNA-DNA hybrid ribonuclease activity"/>
    <property type="evidence" value="ECO:0007669"/>
    <property type="project" value="InterPro"/>
</dbReference>
<dbReference type="AlphaFoldDB" id="A0AAV6KJD2"/>
<evidence type="ECO:0000313" key="3">
    <source>
        <dbReference type="Proteomes" id="UP000823749"/>
    </source>
</evidence>
<keyword evidence="3" id="KW-1185">Reference proteome</keyword>
<organism evidence="2 3">
    <name type="scientific">Rhododendron griersonianum</name>
    <dbReference type="NCBI Taxonomy" id="479676"/>
    <lineage>
        <taxon>Eukaryota</taxon>
        <taxon>Viridiplantae</taxon>
        <taxon>Streptophyta</taxon>
        <taxon>Embryophyta</taxon>
        <taxon>Tracheophyta</taxon>
        <taxon>Spermatophyta</taxon>
        <taxon>Magnoliopsida</taxon>
        <taxon>eudicotyledons</taxon>
        <taxon>Gunneridae</taxon>
        <taxon>Pentapetalae</taxon>
        <taxon>asterids</taxon>
        <taxon>Ericales</taxon>
        <taxon>Ericaceae</taxon>
        <taxon>Ericoideae</taxon>
        <taxon>Rhodoreae</taxon>
        <taxon>Rhododendron</taxon>
    </lineage>
</organism>
<gene>
    <name evidence="2" type="ORF">RHGRI_010488</name>
</gene>
<dbReference type="Proteomes" id="UP000823749">
    <property type="component" value="Chromosome 4"/>
</dbReference>
<proteinExistence type="predicted"/>
<evidence type="ECO:0000313" key="2">
    <source>
        <dbReference type="EMBL" id="KAG5552425.1"/>
    </source>
</evidence>
<dbReference type="InterPro" id="IPR002156">
    <property type="entry name" value="RNaseH_domain"/>
</dbReference>
<name>A0AAV6KJD2_9ERIC</name>
<comment type="caution">
    <text evidence="2">The sequence shown here is derived from an EMBL/GenBank/DDBJ whole genome shotgun (WGS) entry which is preliminary data.</text>
</comment>